<name>A0ABS5EHJ6_9PROT</name>
<sequence>MARGWVAIGWALTLAALPVAAQRAPDPARPLPAERAWLEACVLGALAHPPRAAFGRCAWRLAAVCQGEPGEGLLIARLPALPGRPQSAAICAQVETALWQQQMERWAREVALLAPTAQQETLRRLQRAFIGYRDAACALEGTLSPPAEAEANRLSCRLEQTAIRALELKRLRDEMWLAVGFASVEGP</sequence>
<keyword evidence="1" id="KW-0732">Signal</keyword>
<proteinExistence type="predicted"/>
<dbReference type="EMBL" id="JAAEDI010000012">
    <property type="protein sequence ID" value="MBR0650477.1"/>
    <property type="molecule type" value="Genomic_DNA"/>
</dbReference>
<evidence type="ECO:0000313" key="4">
    <source>
        <dbReference type="Proteomes" id="UP000698752"/>
    </source>
</evidence>
<dbReference type="Pfam" id="PF07007">
    <property type="entry name" value="LprI"/>
    <property type="match status" value="1"/>
</dbReference>
<dbReference type="InterPro" id="IPR009739">
    <property type="entry name" value="LprI-like_N"/>
</dbReference>
<dbReference type="Gene3D" id="1.20.1270.180">
    <property type="match status" value="1"/>
</dbReference>
<evidence type="ECO:0000313" key="3">
    <source>
        <dbReference type="EMBL" id="MBR0650477.1"/>
    </source>
</evidence>
<dbReference type="RefSeq" id="WP_211869142.1">
    <property type="nucleotide sequence ID" value="NZ_JAAEDI010000012.1"/>
</dbReference>
<dbReference type="Proteomes" id="UP000698752">
    <property type="component" value="Unassembled WGS sequence"/>
</dbReference>
<organism evidence="3 4">
    <name type="scientific">Neoroseomonas terrae</name>
    <dbReference type="NCBI Taxonomy" id="424799"/>
    <lineage>
        <taxon>Bacteria</taxon>
        <taxon>Pseudomonadati</taxon>
        <taxon>Pseudomonadota</taxon>
        <taxon>Alphaproteobacteria</taxon>
        <taxon>Acetobacterales</taxon>
        <taxon>Acetobacteraceae</taxon>
        <taxon>Neoroseomonas</taxon>
    </lineage>
</organism>
<keyword evidence="4" id="KW-1185">Reference proteome</keyword>
<protein>
    <submittedName>
        <fullName evidence="3">DUF1311 domain-containing protein</fullName>
    </submittedName>
</protein>
<comment type="caution">
    <text evidence="3">The sequence shown here is derived from an EMBL/GenBank/DDBJ whole genome shotgun (WGS) entry which is preliminary data.</text>
</comment>
<feature type="chain" id="PRO_5045364009" evidence="1">
    <location>
        <begin position="22"/>
        <end position="187"/>
    </location>
</feature>
<feature type="domain" description="Lysozyme inhibitor LprI-like N-terminal" evidence="2">
    <location>
        <begin position="88"/>
        <end position="168"/>
    </location>
</feature>
<accession>A0ABS5EHJ6</accession>
<reference evidence="4" key="1">
    <citation type="journal article" date="2021" name="Syst. Appl. Microbiol.">
        <title>Roseomonas hellenica sp. nov., isolated from roots of wild-growing Alkanna tinctoria.</title>
        <authorList>
            <person name="Rat A."/>
            <person name="Naranjo H.D."/>
            <person name="Lebbe L."/>
            <person name="Cnockaert M."/>
            <person name="Krigas N."/>
            <person name="Grigoriadou K."/>
            <person name="Maloupa E."/>
            <person name="Willems A."/>
        </authorList>
    </citation>
    <scope>NUCLEOTIDE SEQUENCE [LARGE SCALE GENOMIC DNA]</scope>
    <source>
        <strain evidence="4">LMG 31159</strain>
    </source>
</reference>
<evidence type="ECO:0000256" key="1">
    <source>
        <dbReference type="SAM" id="SignalP"/>
    </source>
</evidence>
<feature type="signal peptide" evidence="1">
    <location>
        <begin position="1"/>
        <end position="21"/>
    </location>
</feature>
<evidence type="ECO:0000259" key="2">
    <source>
        <dbReference type="Pfam" id="PF07007"/>
    </source>
</evidence>
<gene>
    <name evidence="3" type="ORF">GXW78_12445</name>
</gene>